<dbReference type="GO" id="GO:0004325">
    <property type="term" value="F:ferrochelatase activity"/>
    <property type="evidence" value="ECO:0007669"/>
    <property type="project" value="UniProtKB-EC"/>
</dbReference>
<feature type="region of interest" description="Disordered" evidence="16">
    <location>
        <begin position="1"/>
        <end position="22"/>
    </location>
</feature>
<proteinExistence type="inferred from homology"/>
<feature type="binding site" evidence="13">
    <location>
        <begin position="247"/>
        <end position="249"/>
    </location>
    <ligand>
        <name>heme b</name>
        <dbReference type="ChEBI" id="CHEBI:60344"/>
    </ligand>
</feature>
<dbReference type="GO" id="GO:0020037">
    <property type="term" value="F:heme binding"/>
    <property type="evidence" value="ECO:0007669"/>
    <property type="project" value="InterPro"/>
</dbReference>
<comment type="cofactor">
    <cofactor evidence="13 15">
        <name>heme b</name>
        <dbReference type="ChEBI" id="CHEBI:60344"/>
    </cofactor>
    <text evidence="13 15">Binds 1 heme b (iron(II)-protoporphyrin IX) group non-covalently per subunit.</text>
</comment>
<keyword evidence="8 13" id="KW-0408">Iron</keyword>
<name>A0AAW7K6T4_9GAMM</name>
<dbReference type="Pfam" id="PF20628">
    <property type="entry name" value="Dyp_perox_C"/>
    <property type="match status" value="1"/>
</dbReference>
<evidence type="ECO:0000256" key="10">
    <source>
        <dbReference type="ARBA" id="ARBA00033771"/>
    </source>
</evidence>
<evidence type="ECO:0000256" key="9">
    <source>
        <dbReference type="ARBA" id="ARBA00023239"/>
    </source>
</evidence>
<sequence>MVMKTGPLNGPSQPSDGAESPSRRRLLLGMGVMSGALALGANKVAQAATAGSDVTAEKKDERWQKQPFYGAHQAGILTPQQAAMMLVAFDVLATTPADLTRLFKLLTQRIAFLTSGGRAPEIDPKLPPLDSGIMGPEIYPDNLTLTLSVGNSLFDERFGLQAKKPLHLQKMIRFPNDSLDASLCHGDILLQICANTNETVIHALRDIIKHTPDLLSVRWKREGFISAHSARSKGKETPINLLGFKDGTANPKTNDVPLISRVVWVPDNVGEPAWAVGGSYQAARIIRFKVEFWDRTPLQEQQTIFGRDKHSGAPLGMVHEHDEPDYTKDPDGKVIPLDAHIRLANPRTVETQENLMLRRGYSYSLGVSNSGQLDMGLLFICYQSNLEKAFLAVQKRLNGEALEEYVKPIGGGYFFSLPGVPDANHYLAQGLLES</sequence>
<dbReference type="Proteomes" id="UP000040578">
    <property type="component" value="Unassembled WGS sequence"/>
</dbReference>
<dbReference type="PANTHER" id="PTHR30521">
    <property type="entry name" value="DEFERROCHELATASE/PEROXIDASE"/>
    <property type="match status" value="1"/>
</dbReference>
<dbReference type="InterPro" id="IPR048328">
    <property type="entry name" value="Dyp_perox_C"/>
</dbReference>
<keyword evidence="21" id="KW-1185">Reference proteome</keyword>
<dbReference type="PROSITE" id="PS51318">
    <property type="entry name" value="TAT"/>
    <property type="match status" value="1"/>
</dbReference>
<dbReference type="Pfam" id="PF04261">
    <property type="entry name" value="Dyp_perox_N"/>
    <property type="match status" value="1"/>
</dbReference>
<dbReference type="InterPro" id="IPR011008">
    <property type="entry name" value="Dimeric_a/b-barrel"/>
</dbReference>
<dbReference type="NCBIfam" id="TIGR01412">
    <property type="entry name" value="tat_substr_1"/>
    <property type="match status" value="1"/>
</dbReference>
<dbReference type="GO" id="GO:0004601">
    <property type="term" value="F:peroxidase activity"/>
    <property type="evidence" value="ECO:0007669"/>
    <property type="project" value="UniProtKB-KW"/>
</dbReference>
<keyword evidence="6" id="KW-0732">Signal</keyword>
<dbReference type="PANTHER" id="PTHR30521:SF4">
    <property type="entry name" value="DEFERROCHELATASE"/>
    <property type="match status" value="1"/>
</dbReference>
<accession>A0AAW7K6T4</accession>
<dbReference type="InterPro" id="IPR006314">
    <property type="entry name" value="Dyp_peroxidase"/>
</dbReference>
<evidence type="ECO:0000256" key="1">
    <source>
        <dbReference type="ARBA" id="ARBA00004196"/>
    </source>
</evidence>
<dbReference type="InterPro" id="IPR006313">
    <property type="entry name" value="EfeB/EfeN"/>
</dbReference>
<evidence type="ECO:0000256" key="2">
    <source>
        <dbReference type="ARBA" id="ARBA00005365"/>
    </source>
</evidence>
<feature type="binding site" evidence="13">
    <location>
        <position position="340"/>
    </location>
    <ligand>
        <name>heme b</name>
        <dbReference type="ChEBI" id="CHEBI:60344"/>
    </ligand>
</feature>
<evidence type="ECO:0000256" key="7">
    <source>
        <dbReference type="ARBA" id="ARBA00023002"/>
    </source>
</evidence>
<dbReference type="GO" id="GO:0042597">
    <property type="term" value="C:periplasmic space"/>
    <property type="evidence" value="ECO:0007669"/>
    <property type="project" value="UniProtKB-SubCell"/>
</dbReference>
<reference evidence="20" key="2">
    <citation type="submission" date="2023-06" db="EMBL/GenBank/DDBJ databases">
        <authorList>
            <person name="Polev D.E."/>
            <person name="Saitova A.T."/>
            <person name="Bogumilchik E.A."/>
            <person name="Kokorina G.I."/>
            <person name="Voskresenskaia E.A."/>
        </authorList>
    </citation>
    <scope>NUCLEOTIDE SEQUENCE</scope>
    <source>
        <strain evidence="20">2145 StPb PI</strain>
    </source>
</reference>
<evidence type="ECO:0000256" key="12">
    <source>
        <dbReference type="ARBA" id="ARBA00048856"/>
    </source>
</evidence>
<evidence type="ECO:0000259" key="18">
    <source>
        <dbReference type="Pfam" id="PF20628"/>
    </source>
</evidence>
<evidence type="ECO:0000256" key="4">
    <source>
        <dbReference type="ARBA" id="ARBA00022617"/>
    </source>
</evidence>
<feature type="binding site" evidence="13">
    <location>
        <begin position="345"/>
        <end position="347"/>
    </location>
    <ligand>
        <name>heme b</name>
        <dbReference type="ChEBI" id="CHEBI:60344"/>
    </ligand>
</feature>
<keyword evidence="15" id="KW-0574">Periplasm</keyword>
<dbReference type="GO" id="GO:0030313">
    <property type="term" value="C:cell envelope"/>
    <property type="evidence" value="ECO:0007669"/>
    <property type="project" value="UniProtKB-SubCell"/>
</dbReference>
<evidence type="ECO:0000256" key="13">
    <source>
        <dbReference type="PIRSR" id="PIRSR606313-1"/>
    </source>
</evidence>
<comment type="similarity">
    <text evidence="2">Belongs to the DyP-type peroxidase family. EfeB subfamily.</text>
</comment>
<evidence type="ECO:0000256" key="5">
    <source>
        <dbReference type="ARBA" id="ARBA00022723"/>
    </source>
</evidence>
<evidence type="ECO:0000313" key="19">
    <source>
        <dbReference type="EMBL" id="CNE36506.1"/>
    </source>
</evidence>
<dbReference type="Proteomes" id="UP001167864">
    <property type="component" value="Unassembled WGS sequence"/>
</dbReference>
<dbReference type="InterPro" id="IPR006311">
    <property type="entry name" value="TAT_signal"/>
</dbReference>
<evidence type="ECO:0000313" key="21">
    <source>
        <dbReference type="Proteomes" id="UP000040578"/>
    </source>
</evidence>
<keyword evidence="9" id="KW-0456">Lyase</keyword>
<evidence type="ECO:0000313" key="20">
    <source>
        <dbReference type="EMBL" id="MDN0089245.1"/>
    </source>
</evidence>
<feature type="binding site" evidence="14">
    <location>
        <begin position="247"/>
        <end position="249"/>
    </location>
    <ligand>
        <name>protoporphyrin IX</name>
        <dbReference type="ChEBI" id="CHEBI:57306"/>
    </ligand>
</feature>
<dbReference type="GO" id="GO:0033212">
    <property type="term" value="P:iron import into cell"/>
    <property type="evidence" value="ECO:0007669"/>
    <property type="project" value="InterPro"/>
</dbReference>
<keyword evidence="5 13" id="KW-0479">Metal-binding</keyword>
<evidence type="ECO:0000256" key="15">
    <source>
        <dbReference type="RuleBase" id="RU365017"/>
    </source>
</evidence>
<keyword evidence="3 15" id="KW-0575">Peroxidase</keyword>
<comment type="subcellular location">
    <subcellularLocation>
        <location evidence="1">Cell envelope</location>
    </subcellularLocation>
    <subcellularLocation>
        <location evidence="15">Periplasm</location>
    </subcellularLocation>
</comment>
<dbReference type="EMBL" id="JAUEHU010000027">
    <property type="protein sequence ID" value="MDN0089245.1"/>
    <property type="molecule type" value="Genomic_DNA"/>
</dbReference>
<dbReference type="PROSITE" id="PS51404">
    <property type="entry name" value="DYP_PEROXIDASE"/>
    <property type="match status" value="1"/>
</dbReference>
<feature type="binding site" evidence="14">
    <location>
        <position position="307"/>
    </location>
    <ligand>
        <name>protoporphyrin IX</name>
        <dbReference type="ChEBI" id="CHEBI:57306"/>
    </ligand>
</feature>
<evidence type="ECO:0000256" key="16">
    <source>
        <dbReference type="SAM" id="MobiDB-lite"/>
    </source>
</evidence>
<gene>
    <name evidence="20" type="primary">efeB</name>
    <name evidence="19" type="ORF">ERS137967_01371</name>
    <name evidence="20" type="ORF">QVN42_18015</name>
</gene>
<dbReference type="NCBIfam" id="TIGR01413">
    <property type="entry name" value="Dyp_perox_fam"/>
    <property type="match status" value="1"/>
</dbReference>
<dbReference type="SUPFAM" id="SSF54909">
    <property type="entry name" value="Dimeric alpha+beta barrel"/>
    <property type="match status" value="1"/>
</dbReference>
<feature type="domain" description="Dyp-type peroxidase C-terminal" evidence="18">
    <location>
        <begin position="237"/>
        <end position="420"/>
    </location>
</feature>
<evidence type="ECO:0000313" key="22">
    <source>
        <dbReference type="Proteomes" id="UP001167864"/>
    </source>
</evidence>
<evidence type="ECO:0000256" key="6">
    <source>
        <dbReference type="ARBA" id="ARBA00022729"/>
    </source>
</evidence>
<evidence type="ECO:0000259" key="17">
    <source>
        <dbReference type="Pfam" id="PF04261"/>
    </source>
</evidence>
<dbReference type="AlphaFoldDB" id="A0AAW7K6T4"/>
<dbReference type="RefSeq" id="WP_049597547.1">
    <property type="nucleotide sequence ID" value="NZ_CPYD01000004.1"/>
</dbReference>
<keyword evidence="7 15" id="KW-0560">Oxidoreductase</keyword>
<dbReference type="EC" id="1.11.1.-" evidence="15"/>
<comment type="subunit">
    <text evidence="15">Homodimer. Part of a ferrous iron transporter composed of EfeU, EfeO and EfeB.</text>
</comment>
<organism evidence="20 22">
    <name type="scientific">Yersinia nurmii</name>
    <dbReference type="NCBI Taxonomy" id="685706"/>
    <lineage>
        <taxon>Bacteria</taxon>
        <taxon>Pseudomonadati</taxon>
        <taxon>Pseudomonadota</taxon>
        <taxon>Gammaproteobacteria</taxon>
        <taxon>Enterobacterales</taxon>
        <taxon>Yersiniaceae</taxon>
        <taxon>Yersinia</taxon>
    </lineage>
</organism>
<dbReference type="EMBL" id="CPYD01000004">
    <property type="protein sequence ID" value="CNE36506.1"/>
    <property type="molecule type" value="Genomic_DNA"/>
</dbReference>
<evidence type="ECO:0000256" key="11">
    <source>
        <dbReference type="ARBA" id="ARBA00033775"/>
    </source>
</evidence>
<comment type="catalytic activity">
    <reaction evidence="12">
        <text>heme b + 2 H(+) = protoporphyrin IX + Fe(2+)</text>
        <dbReference type="Rhea" id="RHEA:22584"/>
        <dbReference type="ChEBI" id="CHEBI:15378"/>
        <dbReference type="ChEBI" id="CHEBI:29033"/>
        <dbReference type="ChEBI" id="CHEBI:57306"/>
        <dbReference type="ChEBI" id="CHEBI:60344"/>
        <dbReference type="EC" id="4.98.1.1"/>
    </reaction>
    <physiologicalReaction direction="left-to-right" evidence="12">
        <dbReference type="Rhea" id="RHEA:22585"/>
    </physiologicalReaction>
</comment>
<comment type="caution">
    <text evidence="20">The sequence shown here is derived from an EMBL/GenBank/DDBJ whole genome shotgun (WGS) entry which is preliminary data.</text>
</comment>
<comment type="function">
    <text evidence="15">Involved in the recovery of exogenous heme iron. Extracts iron from heme while preserving the protoporphyrin ring intact.</text>
</comment>
<evidence type="ECO:0000256" key="8">
    <source>
        <dbReference type="ARBA" id="ARBA00023004"/>
    </source>
</evidence>
<protein>
    <recommendedName>
        <fullName evidence="10 15">Deferrochelatase</fullName>
        <ecNumber evidence="15">1.11.1.-</ecNumber>
    </recommendedName>
    <alternativeName>
        <fullName evidence="11 15">Peroxidase EfeB</fullName>
    </alternativeName>
</protein>
<dbReference type="GO" id="GO:0005829">
    <property type="term" value="C:cytosol"/>
    <property type="evidence" value="ECO:0007669"/>
    <property type="project" value="TreeGrafter"/>
</dbReference>
<keyword evidence="4 13" id="KW-0349">Heme</keyword>
<dbReference type="GO" id="GO:0046872">
    <property type="term" value="F:metal ion binding"/>
    <property type="evidence" value="ECO:0007669"/>
    <property type="project" value="UniProtKB-KW"/>
</dbReference>
<feature type="domain" description="Dyp-type peroxidase N-terminal" evidence="17">
    <location>
        <begin position="73"/>
        <end position="224"/>
    </location>
</feature>
<evidence type="ECO:0000256" key="14">
    <source>
        <dbReference type="PIRSR" id="PIRSR606313-2"/>
    </source>
</evidence>
<evidence type="ECO:0000256" key="3">
    <source>
        <dbReference type="ARBA" id="ARBA00022559"/>
    </source>
</evidence>
<feature type="binding site" evidence="13">
    <location>
        <position position="358"/>
    </location>
    <ligand>
        <name>heme b</name>
        <dbReference type="ChEBI" id="CHEBI:60344"/>
    </ligand>
</feature>
<dbReference type="InterPro" id="IPR048327">
    <property type="entry name" value="Dyp_perox_N"/>
</dbReference>
<reference evidence="19 21" key="1">
    <citation type="submission" date="2015-03" db="EMBL/GenBank/DDBJ databases">
        <authorList>
            <consortium name="Pathogen Informatics"/>
            <person name="Murphy D."/>
        </authorList>
    </citation>
    <scope>NUCLEOTIDE SEQUENCE [LARGE SCALE GENOMIC DNA]</scope>
    <source>
        <strain evidence="19">Type strain: CIP110231</strain>
        <strain evidence="21">type strain: CIP110231</strain>
    </source>
</reference>